<dbReference type="EMBL" id="WAJS01000001">
    <property type="protein sequence ID" value="KAB1651491.1"/>
    <property type="molecule type" value="Genomic_DNA"/>
</dbReference>
<name>A0A7C8BT12_9ACTN</name>
<dbReference type="NCBIfam" id="NF037970">
    <property type="entry name" value="vanZ_1"/>
    <property type="match status" value="1"/>
</dbReference>
<sequence length="158" mass="16836">MTPRGKLILSWALVALWAALIFFMSAHAGSDFSGTGPLAAVKGWLVSLAAPAFGEDSDIVNVAAHFCEYLVFGMLLFRAVRLTVPGRPHWWGVLAAMALASAYGITDELHQAFVPGRLCDPADWLTDTLGASLGATLAAILVRGDGRREKRDGRGPSQ</sequence>
<feature type="transmembrane region" description="Helical" evidence="1">
    <location>
        <begin position="125"/>
        <end position="142"/>
    </location>
</feature>
<reference evidence="4 5" key="1">
    <citation type="submission" date="2019-09" db="EMBL/GenBank/DDBJ databases">
        <title>Whole genome shotgun sequencing (WGS) of Ellagibacter isourolithinifaciens DSM 104140(T) and Adlercreutzia muris DSM 29508(T).</title>
        <authorList>
            <person name="Stoll D.A."/>
            <person name="Danylec N."/>
            <person name="Huch M."/>
        </authorList>
    </citation>
    <scope>NUCLEOTIDE SEQUENCE [LARGE SCALE GENOMIC DNA]</scope>
    <source>
        <strain evidence="4 5">DSM 29508</strain>
    </source>
</reference>
<comment type="caution">
    <text evidence="4">The sequence shown here is derived from an EMBL/GenBank/DDBJ whole genome shotgun (WGS) entry which is preliminary data.</text>
</comment>
<keyword evidence="1" id="KW-0812">Transmembrane</keyword>
<gene>
    <name evidence="4" type="ORF">F8D48_00200</name>
</gene>
<feature type="transmembrane region" description="Helical" evidence="1">
    <location>
        <begin position="89"/>
        <end position="105"/>
    </location>
</feature>
<protein>
    <submittedName>
        <fullName evidence="4">VanZ family protein</fullName>
    </submittedName>
</protein>
<proteinExistence type="predicted"/>
<evidence type="ECO:0000259" key="3">
    <source>
        <dbReference type="Pfam" id="PF04892"/>
    </source>
</evidence>
<dbReference type="Pfam" id="PF04892">
    <property type="entry name" value="VanZ"/>
    <property type="match status" value="1"/>
</dbReference>
<keyword evidence="1" id="KW-1133">Transmembrane helix</keyword>
<dbReference type="Proteomes" id="UP000479639">
    <property type="component" value="Unassembled WGS sequence"/>
</dbReference>
<evidence type="ECO:0000313" key="5">
    <source>
        <dbReference type="Proteomes" id="UP000479639"/>
    </source>
</evidence>
<feature type="chain" id="PRO_5038687680" evidence="2">
    <location>
        <begin position="29"/>
        <end position="158"/>
    </location>
</feature>
<evidence type="ECO:0000256" key="1">
    <source>
        <dbReference type="SAM" id="Phobius"/>
    </source>
</evidence>
<dbReference type="AlphaFoldDB" id="A0A7C8BT12"/>
<keyword evidence="5" id="KW-1185">Reference proteome</keyword>
<feature type="domain" description="VanZ-like" evidence="3">
    <location>
        <begin position="11"/>
        <end position="141"/>
    </location>
</feature>
<evidence type="ECO:0000313" key="4">
    <source>
        <dbReference type="EMBL" id="KAB1651491.1"/>
    </source>
</evidence>
<feature type="signal peptide" evidence="2">
    <location>
        <begin position="1"/>
        <end position="28"/>
    </location>
</feature>
<keyword evidence="1" id="KW-0472">Membrane</keyword>
<feature type="transmembrane region" description="Helical" evidence="1">
    <location>
        <begin position="59"/>
        <end position="77"/>
    </location>
</feature>
<organism evidence="4 5">
    <name type="scientific">Adlercreutzia muris</name>
    <dbReference type="NCBI Taxonomy" id="1796610"/>
    <lineage>
        <taxon>Bacteria</taxon>
        <taxon>Bacillati</taxon>
        <taxon>Actinomycetota</taxon>
        <taxon>Coriobacteriia</taxon>
        <taxon>Eggerthellales</taxon>
        <taxon>Eggerthellaceae</taxon>
        <taxon>Adlercreutzia</taxon>
    </lineage>
</organism>
<accession>A0A7C8BT12</accession>
<dbReference type="RefSeq" id="WP_151429482.1">
    <property type="nucleotide sequence ID" value="NZ_JANJZI010000004.1"/>
</dbReference>
<keyword evidence="2" id="KW-0732">Signal</keyword>
<evidence type="ECO:0000256" key="2">
    <source>
        <dbReference type="SAM" id="SignalP"/>
    </source>
</evidence>
<dbReference type="InterPro" id="IPR006976">
    <property type="entry name" value="VanZ-like"/>
</dbReference>